<evidence type="ECO:0000256" key="5">
    <source>
        <dbReference type="ARBA" id="ARBA00023187"/>
    </source>
</evidence>
<reference evidence="10" key="1">
    <citation type="submission" date="2022-02" db="EMBL/GenBank/DDBJ databases">
        <authorList>
            <person name="Henning P.M."/>
            <person name="McCubbin A.G."/>
            <person name="Shore J.S."/>
        </authorList>
    </citation>
    <scope>NUCLEOTIDE SEQUENCE</scope>
    <source>
        <strain evidence="10">F60SS</strain>
        <tissue evidence="10">Leaves</tissue>
    </source>
</reference>
<comment type="subcellular location">
    <subcellularLocation>
        <location evidence="1">Nucleus</location>
    </subcellularLocation>
</comment>
<protein>
    <recommendedName>
        <fullName evidence="12">LSM-interacting domain-containing protein</fullName>
    </recommendedName>
</protein>
<dbReference type="InterPro" id="IPR012677">
    <property type="entry name" value="Nucleotide-bd_a/b_plait_sf"/>
</dbReference>
<dbReference type="SMART" id="SM00386">
    <property type="entry name" value="HAT"/>
    <property type="match status" value="8"/>
</dbReference>
<dbReference type="Pfam" id="PF05843">
    <property type="entry name" value="Suf"/>
    <property type="match status" value="1"/>
</dbReference>
<dbReference type="PANTHER" id="PTHR17204">
    <property type="entry name" value="PRE-MRNA PROCESSING PROTEIN PRP39-RELATED"/>
    <property type="match status" value="1"/>
</dbReference>
<dbReference type="SUPFAM" id="SSF54928">
    <property type="entry name" value="RNA-binding domain, RBD"/>
    <property type="match status" value="1"/>
</dbReference>
<feature type="region of interest" description="Disordered" evidence="7">
    <location>
        <begin position="590"/>
        <end position="659"/>
    </location>
</feature>
<comment type="caution">
    <text evidence="10">The sequence shown here is derived from an EMBL/GenBank/DDBJ whole genome shotgun (WGS) entry which is preliminary data.</text>
</comment>
<dbReference type="InterPro" id="IPR008669">
    <property type="entry name" value="LSM_interact"/>
</dbReference>
<keyword evidence="2" id="KW-0507">mRNA processing</keyword>
<evidence type="ECO:0000313" key="10">
    <source>
        <dbReference type="EMBL" id="KAJ4846914.1"/>
    </source>
</evidence>
<feature type="compositionally biased region" description="Low complexity" evidence="7">
    <location>
        <begin position="33"/>
        <end position="48"/>
    </location>
</feature>
<gene>
    <name evidence="10" type="ORF">Tsubulata_010310</name>
</gene>
<reference evidence="10" key="2">
    <citation type="journal article" date="2023" name="Plants (Basel)">
        <title>Annotation of the Turnera subulata (Passifloraceae) Draft Genome Reveals the S-Locus Evolved after the Divergence of Turneroideae from Passifloroideae in a Stepwise Manner.</title>
        <authorList>
            <person name="Henning P.M."/>
            <person name="Roalson E.H."/>
            <person name="Mir W."/>
            <person name="McCubbin A.G."/>
            <person name="Shore J.S."/>
        </authorList>
    </citation>
    <scope>NUCLEOTIDE SEQUENCE</scope>
    <source>
        <strain evidence="10">F60SS</strain>
    </source>
</reference>
<evidence type="ECO:0008006" key="12">
    <source>
        <dbReference type="Google" id="ProtNLM"/>
    </source>
</evidence>
<keyword evidence="6" id="KW-0539">Nucleus</keyword>
<name>A0A9Q0JMC2_9ROSI</name>
<evidence type="ECO:0000259" key="8">
    <source>
        <dbReference type="Pfam" id="PF05391"/>
    </source>
</evidence>
<keyword evidence="3" id="KW-0677">Repeat</keyword>
<feature type="compositionally biased region" description="Basic and acidic residues" evidence="7">
    <location>
        <begin position="812"/>
        <end position="837"/>
    </location>
</feature>
<keyword evidence="5" id="KW-0508">mRNA splicing</keyword>
<dbReference type="PANTHER" id="PTHR17204:SF25">
    <property type="entry name" value="RRM DOMAIN-CONTAINING PROTEIN"/>
    <property type="match status" value="1"/>
</dbReference>
<evidence type="ECO:0000313" key="11">
    <source>
        <dbReference type="Proteomes" id="UP001141552"/>
    </source>
</evidence>
<dbReference type="SUPFAM" id="SSF48452">
    <property type="entry name" value="TPR-like"/>
    <property type="match status" value="1"/>
</dbReference>
<organism evidence="10 11">
    <name type="scientific">Turnera subulata</name>
    <dbReference type="NCBI Taxonomy" id="218843"/>
    <lineage>
        <taxon>Eukaryota</taxon>
        <taxon>Viridiplantae</taxon>
        <taxon>Streptophyta</taxon>
        <taxon>Embryophyta</taxon>
        <taxon>Tracheophyta</taxon>
        <taxon>Spermatophyta</taxon>
        <taxon>Magnoliopsida</taxon>
        <taxon>eudicotyledons</taxon>
        <taxon>Gunneridae</taxon>
        <taxon>Pentapetalae</taxon>
        <taxon>rosids</taxon>
        <taxon>fabids</taxon>
        <taxon>Malpighiales</taxon>
        <taxon>Passifloraceae</taxon>
        <taxon>Turnera</taxon>
    </lineage>
</organism>
<dbReference type="GO" id="GO:0005634">
    <property type="term" value="C:nucleus"/>
    <property type="evidence" value="ECO:0007669"/>
    <property type="project" value="UniProtKB-SubCell"/>
</dbReference>
<dbReference type="InterPro" id="IPR003107">
    <property type="entry name" value="HAT"/>
</dbReference>
<dbReference type="InterPro" id="IPR008847">
    <property type="entry name" value="Suf"/>
</dbReference>
<dbReference type="Pfam" id="PF05391">
    <property type="entry name" value="Lsm_interact"/>
    <property type="match status" value="1"/>
</dbReference>
<dbReference type="EMBL" id="JAKUCV010001313">
    <property type="protein sequence ID" value="KAJ4846914.1"/>
    <property type="molecule type" value="Genomic_DNA"/>
</dbReference>
<feature type="domain" description="LSM-interacting" evidence="8">
    <location>
        <begin position="821"/>
        <end position="836"/>
    </location>
</feature>
<dbReference type="Gene3D" id="3.30.70.330">
    <property type="match status" value="1"/>
</dbReference>
<accession>A0A9Q0JMC2</accession>
<feature type="region of interest" description="Disordered" evidence="7">
    <location>
        <begin position="1"/>
        <end position="73"/>
    </location>
</feature>
<feature type="compositionally biased region" description="Basic and acidic residues" evidence="7">
    <location>
        <begin position="732"/>
        <end position="745"/>
    </location>
</feature>
<feature type="compositionally biased region" description="Acidic residues" evidence="7">
    <location>
        <begin position="49"/>
        <end position="61"/>
    </location>
</feature>
<dbReference type="Gene3D" id="1.25.40.10">
    <property type="entry name" value="Tetratricopeptide repeat domain"/>
    <property type="match status" value="2"/>
</dbReference>
<evidence type="ECO:0000256" key="2">
    <source>
        <dbReference type="ARBA" id="ARBA00022664"/>
    </source>
</evidence>
<feature type="compositionally biased region" description="Low complexity" evidence="7">
    <location>
        <begin position="752"/>
        <end position="766"/>
    </location>
</feature>
<dbReference type="AlphaFoldDB" id="A0A9Q0JMC2"/>
<feature type="region of interest" description="Disordered" evidence="7">
    <location>
        <begin position="727"/>
        <end position="837"/>
    </location>
</feature>
<evidence type="ECO:0000256" key="7">
    <source>
        <dbReference type="SAM" id="MobiDB-lite"/>
    </source>
</evidence>
<dbReference type="Proteomes" id="UP001141552">
    <property type="component" value="Unassembled WGS sequence"/>
</dbReference>
<dbReference type="GO" id="GO:0006397">
    <property type="term" value="P:mRNA processing"/>
    <property type="evidence" value="ECO:0007669"/>
    <property type="project" value="UniProtKB-KW"/>
</dbReference>
<dbReference type="OrthoDB" id="360390at2759"/>
<evidence type="ECO:0000256" key="4">
    <source>
        <dbReference type="ARBA" id="ARBA00022884"/>
    </source>
</evidence>
<dbReference type="GO" id="GO:0008380">
    <property type="term" value="P:RNA splicing"/>
    <property type="evidence" value="ECO:0007669"/>
    <property type="project" value="UniProtKB-KW"/>
</dbReference>
<evidence type="ECO:0000256" key="3">
    <source>
        <dbReference type="ARBA" id="ARBA00022737"/>
    </source>
</evidence>
<dbReference type="GO" id="GO:0003723">
    <property type="term" value="F:RNA binding"/>
    <property type="evidence" value="ECO:0007669"/>
    <property type="project" value="UniProtKB-KW"/>
</dbReference>
<keyword evidence="11" id="KW-1185">Reference proteome</keyword>
<evidence type="ECO:0000256" key="1">
    <source>
        <dbReference type="ARBA" id="ARBA00004123"/>
    </source>
</evidence>
<evidence type="ECO:0000259" key="9">
    <source>
        <dbReference type="Pfam" id="PF05843"/>
    </source>
</evidence>
<sequence>MEDDQTLTPAVDDSEPPPPAAAEMMSKNDVNEAEAPLSSSASASSSPSSEEEESQQQDEEDLKSLESELSTNPSNYDAHLQYIKVLRKMGEIEKLRKAREAMNAVFPLSPQMWMDWAHDEASLSDSSDDLASVHLLYERAVSEYLSVPLWCSYLNYVQEHDPSVRQCSPDGISKARALFEQALVAAGLHLSQGPSIWDSYRDFELALLLSIPPDDLKAKELQVQRVRTLFKRQLSIPLLNLSSVLQAYKAWEAEQGNLLASDSTDPDGIPSDVAAAYRKAVEMSNARAQHEQLVSSQDISDAEKFQNFMNYIKFEKSVGDPTRVQLLYERAVTELPVSSDIWLDYTRYMNRTLKVGNIVTSVHSRAVKNCPWVGELWVRYLLCLERGRASEDEISAVFEKSLQCTFSTVEEYLDIFLTRVDGLRRRISAGGDTKAALDYSIIRETFQYASDYLSPQLKDTESLLHLHAYWSRLEVTLGKDLVAARGVWESLLKTSGSMLKAWLDYIAMEIELGHINEARAIYRRCYSKRFPGAGSEEICHSWLRFEREFGTLEDFDHAMQKVTPRLEELQLYRLQQESAAVAELTDQREVPIKKTSREKRKANSNIAEEQSQLKRQKQTAQTFKKGEKDAEVQNLAEANEPEDTSTTTGNTDGTHDRLTKSIDTGKRKVFTDQCTAFISNLSLQATTITENLFVDFVKGLAYVDFSDEKHLTAAVAKNRKMLLGKKLSIARSDPKKGKKDVRQGLKQDGNTSDPSGAGGDSASKGSVESTKENEPSQFPRSAARRLGDNIQLRGKNTFAVPRNVRPLGWAADKPKPAEGGDDNPKSNEEFRKMFIKG</sequence>
<evidence type="ECO:0000256" key="6">
    <source>
        <dbReference type="ARBA" id="ARBA00023242"/>
    </source>
</evidence>
<feature type="domain" description="Suppressor of forked" evidence="9">
    <location>
        <begin position="62"/>
        <end position="568"/>
    </location>
</feature>
<dbReference type="InterPro" id="IPR035979">
    <property type="entry name" value="RBD_domain_sf"/>
</dbReference>
<dbReference type="InterPro" id="IPR011990">
    <property type="entry name" value="TPR-like_helical_dom_sf"/>
</dbReference>
<proteinExistence type="predicted"/>
<keyword evidence="4" id="KW-0694">RNA-binding</keyword>